<dbReference type="EnsemblMetazoa" id="CJA42419.1">
    <property type="protein sequence ID" value="CJA42419.1"/>
    <property type="gene ID" value="WBGene00218267"/>
</dbReference>
<dbReference type="AlphaFoldDB" id="A0A8R1J2R6"/>
<keyword evidence="1" id="KW-0812">Transmembrane</keyword>
<organism evidence="2 3">
    <name type="scientific">Caenorhabditis japonica</name>
    <dbReference type="NCBI Taxonomy" id="281687"/>
    <lineage>
        <taxon>Eukaryota</taxon>
        <taxon>Metazoa</taxon>
        <taxon>Ecdysozoa</taxon>
        <taxon>Nematoda</taxon>
        <taxon>Chromadorea</taxon>
        <taxon>Rhabditida</taxon>
        <taxon>Rhabditina</taxon>
        <taxon>Rhabditomorpha</taxon>
        <taxon>Rhabditoidea</taxon>
        <taxon>Rhabditidae</taxon>
        <taxon>Peloderinae</taxon>
        <taxon>Caenorhabditis</taxon>
    </lineage>
</organism>
<keyword evidence="1" id="KW-1133">Transmembrane helix</keyword>
<evidence type="ECO:0000256" key="1">
    <source>
        <dbReference type="SAM" id="Phobius"/>
    </source>
</evidence>
<dbReference type="Proteomes" id="UP000005237">
    <property type="component" value="Unassembled WGS sequence"/>
</dbReference>
<keyword evidence="3" id="KW-1185">Reference proteome</keyword>
<keyword evidence="1" id="KW-0472">Membrane</keyword>
<protein>
    <submittedName>
        <fullName evidence="2">Uncharacterized protein</fullName>
    </submittedName>
</protein>
<evidence type="ECO:0000313" key="3">
    <source>
        <dbReference type="Proteomes" id="UP000005237"/>
    </source>
</evidence>
<accession>A0A8R1J2R6</accession>
<feature type="transmembrane region" description="Helical" evidence="1">
    <location>
        <begin position="27"/>
        <end position="51"/>
    </location>
</feature>
<evidence type="ECO:0000313" key="2">
    <source>
        <dbReference type="EnsemblMetazoa" id="CJA42419.1"/>
    </source>
</evidence>
<name>A0A8R1J2R6_CAEJA</name>
<proteinExistence type="predicted"/>
<sequence length="56" mass="5954">EACSSSQFVSISDIGTGYDEDDDHQQVAANILIAIAALSVVLLCVVCFAVIGRIRR</sequence>
<reference evidence="3" key="1">
    <citation type="submission" date="2010-08" db="EMBL/GenBank/DDBJ databases">
        <authorList>
            <consortium name="Caenorhabditis japonica Sequencing Consortium"/>
            <person name="Wilson R.K."/>
        </authorList>
    </citation>
    <scope>NUCLEOTIDE SEQUENCE [LARGE SCALE GENOMIC DNA]</scope>
    <source>
        <strain evidence="3">DF5081</strain>
    </source>
</reference>
<reference evidence="2" key="2">
    <citation type="submission" date="2022-06" db="UniProtKB">
        <authorList>
            <consortium name="EnsemblMetazoa"/>
        </authorList>
    </citation>
    <scope>IDENTIFICATION</scope>
    <source>
        <strain evidence="2">DF5081</strain>
    </source>
</reference>